<keyword evidence="2" id="KW-1185">Reference proteome</keyword>
<accession>A0ACC3BC65</accession>
<dbReference type="EMBL" id="JAOPJF010000010">
    <property type="protein sequence ID" value="KAK1147865.1"/>
    <property type="molecule type" value="Genomic_DNA"/>
</dbReference>
<evidence type="ECO:0000313" key="1">
    <source>
        <dbReference type="EMBL" id="KAK1147865.1"/>
    </source>
</evidence>
<evidence type="ECO:0000313" key="2">
    <source>
        <dbReference type="Proteomes" id="UP001177260"/>
    </source>
</evidence>
<proteinExistence type="predicted"/>
<gene>
    <name evidence="1" type="ORF">N8T08_000379</name>
</gene>
<sequence>MSLISYLHTRSQSNGDCANGVQPRPLNSSHKFNISEPNSLRSLSLFFTDKETSILLLYSGSIYASTYMVLSSMSDQLQIAYNLTTLQGSLCYFSTGFGTMSSALVIGRLLDWNFRRHAHLLGIEISKEQAARSHNLHYRVRTPPTLPLRR</sequence>
<dbReference type="Proteomes" id="UP001177260">
    <property type="component" value="Unassembled WGS sequence"/>
</dbReference>
<protein>
    <submittedName>
        <fullName evidence="1">Uncharacterized protein</fullName>
    </submittedName>
</protein>
<name>A0ACC3BC65_9EURO</name>
<reference evidence="1 2" key="1">
    <citation type="journal article" date="2023" name="ACS Omega">
        <title>Identification of the Neoaspergillic Acid Biosynthesis Gene Cluster by Establishing an In Vitro CRISPR-Ribonucleoprotein Genetic System in Aspergillus melleus.</title>
        <authorList>
            <person name="Yuan B."/>
            <person name="Grau M.F."/>
            <person name="Murata R.M."/>
            <person name="Torok T."/>
            <person name="Venkateswaran K."/>
            <person name="Stajich J.E."/>
            <person name="Wang C.C.C."/>
        </authorList>
    </citation>
    <scope>NUCLEOTIDE SEQUENCE [LARGE SCALE GENOMIC DNA]</scope>
    <source>
        <strain evidence="1 2">IMV 1140</strain>
    </source>
</reference>
<comment type="caution">
    <text evidence="1">The sequence shown here is derived from an EMBL/GenBank/DDBJ whole genome shotgun (WGS) entry which is preliminary data.</text>
</comment>
<organism evidence="1 2">
    <name type="scientific">Aspergillus melleus</name>
    <dbReference type="NCBI Taxonomy" id="138277"/>
    <lineage>
        <taxon>Eukaryota</taxon>
        <taxon>Fungi</taxon>
        <taxon>Dikarya</taxon>
        <taxon>Ascomycota</taxon>
        <taxon>Pezizomycotina</taxon>
        <taxon>Eurotiomycetes</taxon>
        <taxon>Eurotiomycetidae</taxon>
        <taxon>Eurotiales</taxon>
        <taxon>Aspergillaceae</taxon>
        <taxon>Aspergillus</taxon>
        <taxon>Aspergillus subgen. Circumdati</taxon>
    </lineage>
</organism>